<gene>
    <name evidence="1" type="ORF">PR048_018922</name>
</gene>
<protein>
    <submittedName>
        <fullName evidence="1">Uncharacterized protein</fullName>
    </submittedName>
</protein>
<evidence type="ECO:0000313" key="2">
    <source>
        <dbReference type="Proteomes" id="UP001159363"/>
    </source>
</evidence>
<proteinExistence type="predicted"/>
<keyword evidence="2" id="KW-1185">Reference proteome</keyword>
<organism evidence="1 2">
    <name type="scientific">Dryococelus australis</name>
    <dbReference type="NCBI Taxonomy" id="614101"/>
    <lineage>
        <taxon>Eukaryota</taxon>
        <taxon>Metazoa</taxon>
        <taxon>Ecdysozoa</taxon>
        <taxon>Arthropoda</taxon>
        <taxon>Hexapoda</taxon>
        <taxon>Insecta</taxon>
        <taxon>Pterygota</taxon>
        <taxon>Neoptera</taxon>
        <taxon>Polyneoptera</taxon>
        <taxon>Phasmatodea</taxon>
        <taxon>Verophasmatodea</taxon>
        <taxon>Anareolatae</taxon>
        <taxon>Phasmatidae</taxon>
        <taxon>Eurycanthinae</taxon>
        <taxon>Dryococelus</taxon>
    </lineage>
</organism>
<dbReference type="Proteomes" id="UP001159363">
    <property type="component" value="Chromosome 6"/>
</dbReference>
<dbReference type="EMBL" id="JARBHB010000007">
    <property type="protein sequence ID" value="KAJ8878345.1"/>
    <property type="molecule type" value="Genomic_DNA"/>
</dbReference>
<comment type="caution">
    <text evidence="1">The sequence shown here is derived from an EMBL/GenBank/DDBJ whole genome shotgun (WGS) entry which is preliminary data.</text>
</comment>
<reference evidence="1 2" key="1">
    <citation type="submission" date="2023-02" db="EMBL/GenBank/DDBJ databases">
        <title>LHISI_Scaffold_Assembly.</title>
        <authorList>
            <person name="Stuart O.P."/>
            <person name="Cleave R."/>
            <person name="Magrath M.J.L."/>
            <person name="Mikheyev A.S."/>
        </authorList>
    </citation>
    <scope>NUCLEOTIDE SEQUENCE [LARGE SCALE GENOMIC DNA]</scope>
    <source>
        <strain evidence="1">Daus_M_001</strain>
        <tissue evidence="1">Leg muscle</tissue>
    </source>
</reference>
<evidence type="ECO:0000313" key="1">
    <source>
        <dbReference type="EMBL" id="KAJ8878345.1"/>
    </source>
</evidence>
<name>A0ABQ9H243_9NEOP</name>
<sequence length="487" mass="54703">MKDFWFQHLKKNPSTRSTQVRNKTRILMREFGIRKESAARRGWCSEEVASSWWYMQKFYLSVCVKVRYPPADWLNEALGQGLVFDWLLRAAKGFLLVRLPGAMLLARADGIHGTSGYLTSVYFSALWRNTRSARIRCVVLRDNFLDLVKLSLHEAEEVELQQGFRKALQRVAEWMQPRELRSSAGHQHFTEARSKVNDRHCTADDRLVVAGTGSAVSGCGTKEAASGDTDKSPLTTVCSYLVLPADHKYTSCATCPRSRTRGATVTERLDCSPPTKANRVQSPAGSLPDFRKWESCRTMSLVDESFLGDLPFPLPFDSGAAPYSLQDLDPKAGAFGTDVLEEMAHQKEGGGGRERERGLCNHGAAKGREGLGRTAVERNKTERYFTVKYNLSGGDRGVWEEGGKLEFEPQLTAPFPPLPNKLSTNCPFCPRQPCALDSSLSDKAWTTSRLERKQVANPILPRVWSVTGFKLRKQPMNKRLRLEYTQD</sequence>
<accession>A0ABQ9H243</accession>